<sequence length="255" mass="29883">MNKSTWLHIIFLCIGFLFISESSASVNPNNFEVVLVEKDSLQIDTSSIEKRHFDNLKDTYTGEDYIYERTVESSGWWARFKQWINDWFMDLFNLKNKGQASNLTDIAIKIAGVIIFLLVIYFIFKAVINDEGTWVFGKSSDKSIIPVTDIEANIQATDFKALINSAEKENNYRLAVRYYYLWILKNLANAEIIDYDVEKTNSDYQNEITQTDVKEKFNYTSYLYNYIWYGEFDVDDKQFNKAKSAFINFLKDIKA</sequence>
<dbReference type="EMBL" id="BAABJK010000002">
    <property type="protein sequence ID" value="GAA4957539.1"/>
    <property type="molecule type" value="Genomic_DNA"/>
</dbReference>
<dbReference type="RefSeq" id="WP_345163194.1">
    <property type="nucleotide sequence ID" value="NZ_BAABJK010000002.1"/>
</dbReference>
<accession>A0ABP9GZL2</accession>
<comment type="caution">
    <text evidence="2">The sequence shown here is derived from an EMBL/GenBank/DDBJ whole genome shotgun (WGS) entry which is preliminary data.</text>
</comment>
<keyword evidence="1" id="KW-0812">Transmembrane</keyword>
<reference evidence="3" key="1">
    <citation type="journal article" date="2019" name="Int. J. Syst. Evol. Microbiol.">
        <title>The Global Catalogue of Microorganisms (GCM) 10K type strain sequencing project: providing services to taxonomists for standard genome sequencing and annotation.</title>
        <authorList>
            <consortium name="The Broad Institute Genomics Platform"/>
            <consortium name="The Broad Institute Genome Sequencing Center for Infectious Disease"/>
            <person name="Wu L."/>
            <person name="Ma J."/>
        </authorList>
    </citation>
    <scope>NUCLEOTIDE SEQUENCE [LARGE SCALE GENOMIC DNA]</scope>
    <source>
        <strain evidence="3">JCM 18287</strain>
    </source>
</reference>
<proteinExistence type="predicted"/>
<evidence type="ECO:0008006" key="4">
    <source>
        <dbReference type="Google" id="ProtNLM"/>
    </source>
</evidence>
<evidence type="ECO:0000256" key="1">
    <source>
        <dbReference type="SAM" id="Phobius"/>
    </source>
</evidence>
<organism evidence="2 3">
    <name type="scientific">Algibacter aquimarinus</name>
    <dbReference type="NCBI Taxonomy" id="1136748"/>
    <lineage>
        <taxon>Bacteria</taxon>
        <taxon>Pseudomonadati</taxon>
        <taxon>Bacteroidota</taxon>
        <taxon>Flavobacteriia</taxon>
        <taxon>Flavobacteriales</taxon>
        <taxon>Flavobacteriaceae</taxon>
        <taxon>Algibacter</taxon>
    </lineage>
</organism>
<evidence type="ECO:0000313" key="2">
    <source>
        <dbReference type="EMBL" id="GAA4957539.1"/>
    </source>
</evidence>
<protein>
    <recommendedName>
        <fullName evidence="4">DUF4129 domain-containing protein</fullName>
    </recommendedName>
</protein>
<evidence type="ECO:0000313" key="3">
    <source>
        <dbReference type="Proteomes" id="UP001501692"/>
    </source>
</evidence>
<feature type="transmembrane region" description="Helical" evidence="1">
    <location>
        <begin position="106"/>
        <end position="124"/>
    </location>
</feature>
<keyword evidence="1" id="KW-1133">Transmembrane helix</keyword>
<keyword evidence="3" id="KW-1185">Reference proteome</keyword>
<dbReference type="Proteomes" id="UP001501692">
    <property type="component" value="Unassembled WGS sequence"/>
</dbReference>
<keyword evidence="1" id="KW-0472">Membrane</keyword>
<name>A0ABP9GZL2_9FLAO</name>
<gene>
    <name evidence="2" type="ORF">GCM10023315_01180</name>
</gene>